<name>A0A2W1JNX9_9CYAN</name>
<dbReference type="InterPro" id="IPR001343">
    <property type="entry name" value="Hemolysn_Ca-bd"/>
</dbReference>
<dbReference type="InterPro" id="IPR019791">
    <property type="entry name" value="Haem_peroxidase_animal"/>
</dbReference>
<dbReference type="PANTHER" id="PTHR11475">
    <property type="entry name" value="OXIDASE/PEROXIDASE"/>
    <property type="match status" value="1"/>
</dbReference>
<dbReference type="InterPro" id="IPR018511">
    <property type="entry name" value="Hemolysin-typ_Ca-bd_CS"/>
</dbReference>
<evidence type="ECO:0000313" key="5">
    <source>
        <dbReference type="EMBL" id="PZD74999.1"/>
    </source>
</evidence>
<gene>
    <name evidence="5" type="primary">ltxA_3</name>
    <name evidence="5" type="ORF">C1752_00513</name>
</gene>
<comment type="caution">
    <text evidence="5">The sequence shown here is derived from an EMBL/GenBank/DDBJ whole genome shotgun (WGS) entry which is preliminary data.</text>
</comment>
<sequence>MSDQLGSNLLDSAPGSIMGQQNLTVETVEVEEATAGLEGLEFRSIDGSGNNIDDSELGTPHTQLRRLSDADYDDGISTPRSIASDNSTELPSARAISNSVASQSGSVLNSLGLSDWFWQWGQFLDHDIDLTEGGEVAEPFNISVPMGDQHFDPFNTGTAQIELNRSVFDEHTGTENPRQQINEITTYIDGSMVYGSDQERADALRSNDGTGRLKTSEGDLLPFNEGGFGNAGGDSADLFLAGDIRANEQIGLTSVHTLFVREHNRIADSLLERIESGDSTVVQKLNAFLSENAEATEGDFVYESARKLIGAKIQMITYNEFLPLMLGGPLAAYGGYDSSVDPSIANEFSTAAFRFGHTMLSPQLQQYDANGSLGSTALQDAFFRPTLAQDGGVESFLLGLGLQQAQEVDTLVIDDVRNFLFGPPGAGGFDLVSLNIQRGRDHGLPALNDVRDSLGLSTYDSFLDLAGGDADLAAKFESVYASVDDVDLWIGGLGEQHVNGGVLGETFNTIVADQFTRLRDGDRFFYANDLESLEWLDADIADTTFADIIRDNTESSLLVQDNPFQVPYKNTISGDESRNALVGTNQHDLVDGEAGSDNINGFWGNDIVLGGNGADVLFGSYGNDTLVGGLGADTISGSWGSDALMGGDANDLLRGGAGYDTLVGGIGKDILSGGNGVDHLEGEAGSDTLYGGRGADLFIFSDALLEDGFSDTDVIIGFQKIDTFDFSDYSGSIDVNRVSHGLLEIELNGGEDTINVFGNRAAINVAQAQLSDLLA</sequence>
<dbReference type="Pfam" id="PF03098">
    <property type="entry name" value="An_peroxidase"/>
    <property type="match status" value="1"/>
</dbReference>
<accession>A0A2W1JNX9</accession>
<comment type="subcellular location">
    <subcellularLocation>
        <location evidence="1">Secreted</location>
    </subcellularLocation>
</comment>
<dbReference type="InterPro" id="IPR037120">
    <property type="entry name" value="Haem_peroxidase_sf_animal"/>
</dbReference>
<dbReference type="Pfam" id="PF00353">
    <property type="entry name" value="HemolysinCabind"/>
    <property type="match status" value="2"/>
</dbReference>
<dbReference type="PRINTS" id="PR00457">
    <property type="entry name" value="ANPEROXIDASE"/>
</dbReference>
<dbReference type="Gene3D" id="2.150.10.10">
    <property type="entry name" value="Serralysin-like metalloprotease, C-terminal"/>
    <property type="match status" value="1"/>
</dbReference>
<feature type="region of interest" description="Disordered" evidence="4">
    <location>
        <begin position="65"/>
        <end position="89"/>
    </location>
</feature>
<dbReference type="GO" id="GO:0005576">
    <property type="term" value="C:extracellular region"/>
    <property type="evidence" value="ECO:0007669"/>
    <property type="project" value="UniProtKB-SubCell"/>
</dbReference>
<dbReference type="GO" id="GO:0005509">
    <property type="term" value="F:calcium ion binding"/>
    <property type="evidence" value="ECO:0007669"/>
    <property type="project" value="InterPro"/>
</dbReference>
<dbReference type="PRINTS" id="PR00313">
    <property type="entry name" value="CABNDNGRPT"/>
</dbReference>
<dbReference type="InterPro" id="IPR010255">
    <property type="entry name" value="Haem_peroxidase_sf"/>
</dbReference>
<feature type="region of interest" description="Disordered" evidence="4">
    <location>
        <begin position="41"/>
        <end position="60"/>
    </location>
</feature>
<dbReference type="SUPFAM" id="SSF48113">
    <property type="entry name" value="Heme-dependent peroxidases"/>
    <property type="match status" value="1"/>
</dbReference>
<dbReference type="EMBL" id="PQWO01000001">
    <property type="protein sequence ID" value="PZD74999.1"/>
    <property type="molecule type" value="Genomic_DNA"/>
</dbReference>
<dbReference type="GO" id="GO:0020037">
    <property type="term" value="F:heme binding"/>
    <property type="evidence" value="ECO:0007669"/>
    <property type="project" value="InterPro"/>
</dbReference>
<evidence type="ECO:0000313" key="6">
    <source>
        <dbReference type="Proteomes" id="UP000248857"/>
    </source>
</evidence>
<dbReference type="PROSITE" id="PS50292">
    <property type="entry name" value="PEROXIDASE_3"/>
    <property type="match status" value="1"/>
</dbReference>
<keyword evidence="2" id="KW-0964">Secreted</keyword>
<dbReference type="PROSITE" id="PS00330">
    <property type="entry name" value="HEMOLYSIN_CALCIUM"/>
    <property type="match status" value="2"/>
</dbReference>
<feature type="compositionally biased region" description="Polar residues" evidence="4">
    <location>
        <begin position="78"/>
        <end position="89"/>
    </location>
</feature>
<dbReference type="Gene3D" id="1.10.640.10">
    <property type="entry name" value="Haem peroxidase domain superfamily, animal type"/>
    <property type="match status" value="1"/>
</dbReference>
<organism evidence="5 6">
    <name type="scientific">Acaryochloris thomasi RCC1774</name>
    <dbReference type="NCBI Taxonomy" id="1764569"/>
    <lineage>
        <taxon>Bacteria</taxon>
        <taxon>Bacillati</taxon>
        <taxon>Cyanobacteriota</taxon>
        <taxon>Cyanophyceae</taxon>
        <taxon>Acaryochloridales</taxon>
        <taxon>Acaryochloridaceae</taxon>
        <taxon>Acaryochloris</taxon>
        <taxon>Acaryochloris thomasi</taxon>
    </lineage>
</organism>
<dbReference type="Proteomes" id="UP000248857">
    <property type="component" value="Unassembled WGS sequence"/>
</dbReference>
<dbReference type="GO" id="GO:0004601">
    <property type="term" value="F:peroxidase activity"/>
    <property type="evidence" value="ECO:0007669"/>
    <property type="project" value="InterPro"/>
</dbReference>
<keyword evidence="3" id="KW-0325">Glycoprotein</keyword>
<reference evidence="5 6" key="1">
    <citation type="journal article" date="2018" name="Sci. Rep.">
        <title>A novel species of the marine cyanobacterium Acaryochloris with a unique pigment content and lifestyle.</title>
        <authorList>
            <person name="Partensky F."/>
            <person name="Six C."/>
            <person name="Ratin M."/>
            <person name="Garczarek L."/>
            <person name="Vaulot D."/>
            <person name="Probert I."/>
            <person name="Calteau A."/>
            <person name="Gourvil P."/>
            <person name="Marie D."/>
            <person name="Grebert T."/>
            <person name="Bouchier C."/>
            <person name="Le Panse S."/>
            <person name="Gachenot M."/>
            <person name="Rodriguez F."/>
            <person name="Garrido J.L."/>
        </authorList>
    </citation>
    <scope>NUCLEOTIDE SEQUENCE [LARGE SCALE GENOMIC DNA]</scope>
    <source>
        <strain evidence="5 6">RCC1774</strain>
    </source>
</reference>
<dbReference type="InterPro" id="IPR011049">
    <property type="entry name" value="Serralysin-like_metalloprot_C"/>
</dbReference>
<keyword evidence="6" id="KW-1185">Reference proteome</keyword>
<dbReference type="AlphaFoldDB" id="A0A2W1JNX9"/>
<dbReference type="CDD" id="cd09822">
    <property type="entry name" value="peroxinectin_like_bacterial"/>
    <property type="match status" value="1"/>
</dbReference>
<evidence type="ECO:0000256" key="4">
    <source>
        <dbReference type="SAM" id="MobiDB-lite"/>
    </source>
</evidence>
<evidence type="ECO:0000256" key="2">
    <source>
        <dbReference type="ARBA" id="ARBA00022525"/>
    </source>
</evidence>
<evidence type="ECO:0000256" key="1">
    <source>
        <dbReference type="ARBA" id="ARBA00004613"/>
    </source>
</evidence>
<dbReference type="OrthoDB" id="9765610at2"/>
<proteinExistence type="predicted"/>
<dbReference type="SUPFAM" id="SSF51120">
    <property type="entry name" value="beta-Roll"/>
    <property type="match status" value="2"/>
</dbReference>
<dbReference type="RefSeq" id="WP_110984478.1">
    <property type="nucleotide sequence ID" value="NZ_CAWNWM010000001.1"/>
</dbReference>
<dbReference type="GO" id="GO:0006979">
    <property type="term" value="P:response to oxidative stress"/>
    <property type="evidence" value="ECO:0007669"/>
    <property type="project" value="InterPro"/>
</dbReference>
<evidence type="ECO:0000256" key="3">
    <source>
        <dbReference type="ARBA" id="ARBA00023180"/>
    </source>
</evidence>
<protein>
    <submittedName>
        <fullName evidence="5">Leukotoxin</fullName>
    </submittedName>
</protein>
<dbReference type="PANTHER" id="PTHR11475:SF4">
    <property type="entry name" value="CHORION PEROXIDASE"/>
    <property type="match status" value="1"/>
</dbReference>